<sequence length="135" mass="15642">MRKSMASAYPSREKVPADITELEAELCDVTVYLSTLHATKRQWFHGFGFGRTYVSLLLPRANLSRTSRPWLRRGGSRFRGRKKRRQTTNMNPKTAPLRTPLAHFDNDLAFRFDTGFNSLHVTLIEKPSYSYNTFL</sequence>
<proteinExistence type="predicted"/>
<protein>
    <submittedName>
        <fullName evidence="1">Uncharacterized protein</fullName>
    </submittedName>
</protein>
<evidence type="ECO:0000313" key="1">
    <source>
        <dbReference type="EMBL" id="GBP64829.1"/>
    </source>
</evidence>
<dbReference type="EMBL" id="BGZK01000910">
    <property type="protein sequence ID" value="GBP64829.1"/>
    <property type="molecule type" value="Genomic_DNA"/>
</dbReference>
<organism evidence="1 2">
    <name type="scientific">Eumeta variegata</name>
    <name type="common">Bagworm moth</name>
    <name type="synonym">Eumeta japonica</name>
    <dbReference type="NCBI Taxonomy" id="151549"/>
    <lineage>
        <taxon>Eukaryota</taxon>
        <taxon>Metazoa</taxon>
        <taxon>Ecdysozoa</taxon>
        <taxon>Arthropoda</taxon>
        <taxon>Hexapoda</taxon>
        <taxon>Insecta</taxon>
        <taxon>Pterygota</taxon>
        <taxon>Neoptera</taxon>
        <taxon>Endopterygota</taxon>
        <taxon>Lepidoptera</taxon>
        <taxon>Glossata</taxon>
        <taxon>Ditrysia</taxon>
        <taxon>Tineoidea</taxon>
        <taxon>Psychidae</taxon>
        <taxon>Oiketicinae</taxon>
        <taxon>Eumeta</taxon>
    </lineage>
</organism>
<accession>A0A4C1XRN6</accession>
<gene>
    <name evidence="1" type="ORF">EVAR_50346_1</name>
</gene>
<name>A0A4C1XRN6_EUMVA</name>
<keyword evidence="2" id="KW-1185">Reference proteome</keyword>
<dbReference type="Proteomes" id="UP000299102">
    <property type="component" value="Unassembled WGS sequence"/>
</dbReference>
<dbReference type="AlphaFoldDB" id="A0A4C1XRN6"/>
<evidence type="ECO:0000313" key="2">
    <source>
        <dbReference type="Proteomes" id="UP000299102"/>
    </source>
</evidence>
<comment type="caution">
    <text evidence="1">The sequence shown here is derived from an EMBL/GenBank/DDBJ whole genome shotgun (WGS) entry which is preliminary data.</text>
</comment>
<reference evidence="1 2" key="1">
    <citation type="journal article" date="2019" name="Commun. Biol.">
        <title>The bagworm genome reveals a unique fibroin gene that provides high tensile strength.</title>
        <authorList>
            <person name="Kono N."/>
            <person name="Nakamura H."/>
            <person name="Ohtoshi R."/>
            <person name="Tomita M."/>
            <person name="Numata K."/>
            <person name="Arakawa K."/>
        </authorList>
    </citation>
    <scope>NUCLEOTIDE SEQUENCE [LARGE SCALE GENOMIC DNA]</scope>
</reference>